<dbReference type="InterPro" id="IPR047722">
    <property type="entry name" value="STM4015-like"/>
</dbReference>
<comment type="caution">
    <text evidence="1">The sequence shown here is derived from an EMBL/GenBank/DDBJ whole genome shotgun (WGS) entry which is preliminary data.</text>
</comment>
<dbReference type="EMBL" id="JBHLYR010000045">
    <property type="protein sequence ID" value="MFB9993318.1"/>
    <property type="molecule type" value="Genomic_DNA"/>
</dbReference>
<proteinExistence type="predicted"/>
<dbReference type="SUPFAM" id="SSF52047">
    <property type="entry name" value="RNI-like"/>
    <property type="match status" value="1"/>
</dbReference>
<dbReference type="Gene3D" id="3.80.10.10">
    <property type="entry name" value="Ribonuclease Inhibitor"/>
    <property type="match status" value="1"/>
</dbReference>
<dbReference type="NCBIfam" id="NF038076">
    <property type="entry name" value="fam_STM4015"/>
    <property type="match status" value="1"/>
</dbReference>
<name>A0ABV6B0P7_9DEIO</name>
<dbReference type="InterPro" id="IPR032675">
    <property type="entry name" value="LRR_dom_sf"/>
</dbReference>
<gene>
    <name evidence="1" type="ORF">ACFFLM_15195</name>
</gene>
<protein>
    <submittedName>
        <fullName evidence="1">STM4015 family protein</fullName>
    </submittedName>
</protein>
<reference evidence="1 2" key="1">
    <citation type="submission" date="2024-09" db="EMBL/GenBank/DDBJ databases">
        <authorList>
            <person name="Sun Q."/>
            <person name="Mori K."/>
        </authorList>
    </citation>
    <scope>NUCLEOTIDE SEQUENCE [LARGE SCALE GENOMIC DNA]</scope>
    <source>
        <strain evidence="1 2">JCM 13503</strain>
    </source>
</reference>
<keyword evidence="2" id="KW-1185">Reference proteome</keyword>
<accession>A0ABV6B0P7</accession>
<dbReference type="RefSeq" id="WP_380011892.1">
    <property type="nucleotide sequence ID" value="NZ_JBHLYR010000045.1"/>
</dbReference>
<dbReference type="Proteomes" id="UP001589733">
    <property type="component" value="Unassembled WGS sequence"/>
</dbReference>
<organism evidence="1 2">
    <name type="scientific">Deinococcus oregonensis</name>
    <dbReference type="NCBI Taxonomy" id="1805970"/>
    <lineage>
        <taxon>Bacteria</taxon>
        <taxon>Thermotogati</taxon>
        <taxon>Deinococcota</taxon>
        <taxon>Deinococci</taxon>
        <taxon>Deinococcales</taxon>
        <taxon>Deinococcaceae</taxon>
        <taxon>Deinococcus</taxon>
    </lineage>
</organism>
<evidence type="ECO:0000313" key="2">
    <source>
        <dbReference type="Proteomes" id="UP001589733"/>
    </source>
</evidence>
<evidence type="ECO:0000313" key="1">
    <source>
        <dbReference type="EMBL" id="MFB9993318.1"/>
    </source>
</evidence>
<sequence length="305" mass="33149">MTINEHLTAFGGFDVVAWTPGEPLPDPATTICRLSVEWDEAQSWEEKFSAFLALPGVEATPGLVVGWWSTDDTETEPTAVVEALVGAHARLPGLQALFFGDITYEENEVSWIMNTDLSPLLAAYPALRHLGVRGGNNLSLGQLDSGHLQTLIVQAGGLPVNVVREVMNARLPNLEHLELYLGTENYGADSSAADLAPLLDGHLFPKLSYLGLKNSDHQDEIAQMIADAPVLDSLHTLDLSLGTLSDDGALALLGSQRVRRLTRLDLRHHYCTPEVSAQLGELGPEVNLGDDQNRDDDWRFVALGE</sequence>